<gene>
    <name evidence="2" type="ORF">HGA05_20335</name>
</gene>
<dbReference type="InterPro" id="IPR036291">
    <property type="entry name" value="NAD(P)-bd_dom_sf"/>
</dbReference>
<dbReference type="AlphaFoldDB" id="A0A846WQR0"/>
<dbReference type="PANTHER" id="PTHR43677:SF4">
    <property type="entry name" value="QUINONE OXIDOREDUCTASE-LIKE PROTEIN 2"/>
    <property type="match status" value="1"/>
</dbReference>
<protein>
    <submittedName>
        <fullName evidence="2">NADPH:quinone oxidoreductase family protein</fullName>
    </submittedName>
</protein>
<evidence type="ECO:0000259" key="1">
    <source>
        <dbReference type="SMART" id="SM00829"/>
    </source>
</evidence>
<dbReference type="SUPFAM" id="SSF51735">
    <property type="entry name" value="NAD(P)-binding Rossmann-fold domains"/>
    <property type="match status" value="1"/>
</dbReference>
<organism evidence="2 3">
    <name type="scientific">Gordonia polyisoprenivorans</name>
    <dbReference type="NCBI Taxonomy" id="84595"/>
    <lineage>
        <taxon>Bacteria</taxon>
        <taxon>Bacillati</taxon>
        <taxon>Actinomycetota</taxon>
        <taxon>Actinomycetes</taxon>
        <taxon>Mycobacteriales</taxon>
        <taxon>Gordoniaceae</taxon>
        <taxon>Gordonia</taxon>
    </lineage>
</organism>
<dbReference type="Proteomes" id="UP000563898">
    <property type="component" value="Unassembled WGS sequence"/>
</dbReference>
<dbReference type="Gene3D" id="3.90.180.10">
    <property type="entry name" value="Medium-chain alcohol dehydrogenases, catalytic domain"/>
    <property type="match status" value="1"/>
</dbReference>
<dbReference type="SUPFAM" id="SSF50129">
    <property type="entry name" value="GroES-like"/>
    <property type="match status" value="1"/>
</dbReference>
<dbReference type="EMBL" id="JAAXPC010000013">
    <property type="protein sequence ID" value="NKY03922.1"/>
    <property type="molecule type" value="Genomic_DNA"/>
</dbReference>
<dbReference type="PANTHER" id="PTHR43677">
    <property type="entry name" value="SHORT-CHAIN DEHYDROGENASE/REDUCTASE"/>
    <property type="match status" value="1"/>
</dbReference>
<dbReference type="SMART" id="SM00829">
    <property type="entry name" value="PKS_ER"/>
    <property type="match status" value="1"/>
</dbReference>
<sequence>MRAVMITGLNGPAALQIHDVDDPVRAAGEVLVEVKAVAPAFPDLLMSKGEYQVKPELPFSPGSDFAGVVLDGPADSEFRPGARIAGCLSYGAAAEKLAVTEDRIYPIPDEMSFEDAAALPMNYLTAHFALVTRGGLVKGDTVMVLGASGGVGSAAIQVAAGLGAEVIAVVSSEERAAVAREAGAHHSVLREEVPDRVRQLTDGAGVDIVVDVVGGDIRNALRCLAPFGRVMAVGFASGEIPTVKVNRLLLTNTDVRGVESDYLWTQGTSRQAWDDLLDLSGRGFITPVVRSGGNLDNYGAALENLSARSVIGRIVLTV</sequence>
<evidence type="ECO:0000313" key="2">
    <source>
        <dbReference type="EMBL" id="NKY03922.1"/>
    </source>
</evidence>
<accession>A0A846WQR0</accession>
<dbReference type="Gene3D" id="3.40.50.720">
    <property type="entry name" value="NAD(P)-binding Rossmann-like Domain"/>
    <property type="match status" value="1"/>
</dbReference>
<dbReference type="InterPro" id="IPR011032">
    <property type="entry name" value="GroES-like_sf"/>
</dbReference>
<dbReference type="GO" id="GO:0016491">
    <property type="term" value="F:oxidoreductase activity"/>
    <property type="evidence" value="ECO:0007669"/>
    <property type="project" value="InterPro"/>
</dbReference>
<dbReference type="RefSeq" id="WP_035728238.1">
    <property type="nucleotide sequence ID" value="NZ_JAAXPC010000013.1"/>
</dbReference>
<dbReference type="InterPro" id="IPR020843">
    <property type="entry name" value="ER"/>
</dbReference>
<proteinExistence type="predicted"/>
<name>A0A846WQR0_9ACTN</name>
<dbReference type="Pfam" id="PF00107">
    <property type="entry name" value="ADH_zinc_N"/>
    <property type="match status" value="1"/>
</dbReference>
<dbReference type="InterPro" id="IPR051397">
    <property type="entry name" value="Zn-ADH-like_protein"/>
</dbReference>
<reference evidence="2 3" key="1">
    <citation type="submission" date="2020-04" db="EMBL/GenBank/DDBJ databases">
        <title>MicrobeNet Type strains.</title>
        <authorList>
            <person name="Nicholson A.C."/>
        </authorList>
    </citation>
    <scope>NUCLEOTIDE SEQUENCE [LARGE SCALE GENOMIC DNA]</scope>
    <source>
        <strain evidence="2 3">ATCC BAA-14</strain>
    </source>
</reference>
<dbReference type="InterPro" id="IPR013154">
    <property type="entry name" value="ADH-like_N"/>
</dbReference>
<dbReference type="InterPro" id="IPR013149">
    <property type="entry name" value="ADH-like_C"/>
</dbReference>
<evidence type="ECO:0000313" key="3">
    <source>
        <dbReference type="Proteomes" id="UP000563898"/>
    </source>
</evidence>
<dbReference type="CDD" id="cd08241">
    <property type="entry name" value="QOR1"/>
    <property type="match status" value="1"/>
</dbReference>
<dbReference type="Pfam" id="PF08240">
    <property type="entry name" value="ADH_N"/>
    <property type="match status" value="1"/>
</dbReference>
<comment type="caution">
    <text evidence="2">The sequence shown here is derived from an EMBL/GenBank/DDBJ whole genome shotgun (WGS) entry which is preliminary data.</text>
</comment>
<feature type="domain" description="Enoyl reductase (ER)" evidence="1">
    <location>
        <begin position="11"/>
        <end position="316"/>
    </location>
</feature>